<dbReference type="GO" id="GO:0009103">
    <property type="term" value="P:lipopolysaccharide biosynthetic process"/>
    <property type="evidence" value="ECO:0007669"/>
    <property type="project" value="TreeGrafter"/>
</dbReference>
<reference evidence="3" key="1">
    <citation type="submission" date="2019-02" db="EMBL/GenBank/DDBJ databases">
        <title>Draft genome sequence of Dolichospermum planctonicum NIES-80.</title>
        <authorList>
            <person name="Yamaguchi H."/>
            <person name="Suzuki S."/>
            <person name="Kawachi M."/>
        </authorList>
    </citation>
    <scope>NUCLEOTIDE SEQUENCE [LARGE SCALE GENOMIC DNA]</scope>
    <source>
        <strain evidence="3">NIES-80</strain>
    </source>
</reference>
<dbReference type="Pfam" id="PF13692">
    <property type="entry name" value="Glyco_trans_1_4"/>
    <property type="match status" value="1"/>
</dbReference>
<sequence length="427" mass="49253">MKTLFVFDRPLYPLRGGAESRALDHIDYLESRNIRYDLFLIDRYYNYNRWDELGIEFILNRKVDNVFLHQVLNNSSFDTIYHKMVSKFYAYINQEAGVGSLIHSLPCMRRKFKKVINNNKYDFIFFNHVYVSHALVSDIVVPCKIYIDTHDIYSNLVQEVLNLQKLDLRINYSGSRKILNRTKVRNFDYGLSLAQEFKALRQFDKVITISNEELEILKQDEKLSGKSFLIPKISSVNKMLIPNNSDTEDIDIESQNPQNRKFKLLFFGSQYDPNIHGITQFYYNVIPKLNSQVEIIIAGGVSLKFANKNHPQLKVLGFVDDIFKLYASVDAVIIPIFYGSGVSIKAVEALSYGKPVISTPKGVRGLSLEHDRDVLIAKDIDDFPSLIEKLRLSPNLCQSLSKYALKYIETEHSKASVYSTMDSIFLS</sequence>
<accession>A0A480AEV3</accession>
<comment type="caution">
    <text evidence="2">The sequence shown here is derived from an EMBL/GenBank/DDBJ whole genome shotgun (WGS) entry which is preliminary data.</text>
</comment>
<evidence type="ECO:0000313" key="2">
    <source>
        <dbReference type="EMBL" id="GCL43705.1"/>
    </source>
</evidence>
<name>A0A480AEV3_9CYAN</name>
<keyword evidence="1 2" id="KW-0808">Transferase</keyword>
<evidence type="ECO:0000256" key="1">
    <source>
        <dbReference type="ARBA" id="ARBA00022679"/>
    </source>
</evidence>
<dbReference type="RefSeq" id="WP_137909156.1">
    <property type="nucleotide sequence ID" value="NZ_BJCF01000049.1"/>
</dbReference>
<evidence type="ECO:0000313" key="3">
    <source>
        <dbReference type="Proteomes" id="UP000299367"/>
    </source>
</evidence>
<organism evidence="2 3">
    <name type="scientific">Dolichospermum planctonicum</name>
    <dbReference type="NCBI Taxonomy" id="136072"/>
    <lineage>
        <taxon>Bacteria</taxon>
        <taxon>Bacillati</taxon>
        <taxon>Cyanobacteriota</taxon>
        <taxon>Cyanophyceae</taxon>
        <taxon>Nostocales</taxon>
        <taxon>Aphanizomenonaceae</taxon>
        <taxon>Dolichospermum</taxon>
    </lineage>
</organism>
<dbReference type="AlphaFoldDB" id="A0A480AEV3"/>
<gene>
    <name evidence="2" type="ORF">NIES80_34240</name>
</gene>
<dbReference type="GO" id="GO:0016757">
    <property type="term" value="F:glycosyltransferase activity"/>
    <property type="evidence" value="ECO:0007669"/>
    <property type="project" value="TreeGrafter"/>
</dbReference>
<dbReference type="SUPFAM" id="SSF53756">
    <property type="entry name" value="UDP-Glycosyltransferase/glycogen phosphorylase"/>
    <property type="match status" value="1"/>
</dbReference>
<protein>
    <submittedName>
        <fullName evidence="2">Putative glycosyltransferase</fullName>
    </submittedName>
</protein>
<dbReference type="OrthoDB" id="526268at2"/>
<dbReference type="PANTHER" id="PTHR46401:SF2">
    <property type="entry name" value="GLYCOSYLTRANSFERASE WBBK-RELATED"/>
    <property type="match status" value="1"/>
</dbReference>
<dbReference type="Gene3D" id="3.40.50.2000">
    <property type="entry name" value="Glycogen Phosphorylase B"/>
    <property type="match status" value="2"/>
</dbReference>
<dbReference type="EMBL" id="BJCF01000049">
    <property type="protein sequence ID" value="GCL43705.1"/>
    <property type="molecule type" value="Genomic_DNA"/>
</dbReference>
<dbReference type="PANTHER" id="PTHR46401">
    <property type="entry name" value="GLYCOSYLTRANSFERASE WBBK-RELATED"/>
    <property type="match status" value="1"/>
</dbReference>
<proteinExistence type="predicted"/>
<dbReference type="Proteomes" id="UP000299367">
    <property type="component" value="Unassembled WGS sequence"/>
</dbReference>